<keyword evidence="3" id="KW-0963">Cytoplasm</keyword>
<dbReference type="SUPFAM" id="SSF52540">
    <property type="entry name" value="P-loop containing nucleoside triphosphate hydrolases"/>
    <property type="match status" value="1"/>
</dbReference>
<dbReference type="GO" id="GO:0005524">
    <property type="term" value="F:ATP binding"/>
    <property type="evidence" value="ECO:0007669"/>
    <property type="project" value="UniProtKB-UniRule"/>
</dbReference>
<comment type="catalytic activity">
    <reaction evidence="3">
        <text>3'-dephospho-CoA + ATP = ADP + CoA + H(+)</text>
        <dbReference type="Rhea" id="RHEA:18245"/>
        <dbReference type="ChEBI" id="CHEBI:15378"/>
        <dbReference type="ChEBI" id="CHEBI:30616"/>
        <dbReference type="ChEBI" id="CHEBI:57287"/>
        <dbReference type="ChEBI" id="CHEBI:57328"/>
        <dbReference type="ChEBI" id="CHEBI:456216"/>
        <dbReference type="EC" id="2.7.1.24"/>
    </reaction>
</comment>
<evidence type="ECO:0000256" key="2">
    <source>
        <dbReference type="ARBA" id="ARBA00022840"/>
    </source>
</evidence>
<keyword evidence="2 3" id="KW-0067">ATP-binding</keyword>
<dbReference type="GO" id="GO:0004140">
    <property type="term" value="F:dephospho-CoA kinase activity"/>
    <property type="evidence" value="ECO:0007669"/>
    <property type="project" value="UniProtKB-UniRule"/>
</dbReference>
<comment type="function">
    <text evidence="3">Catalyzes the phosphorylation of the 3'-hydroxyl group of dephosphocoenzyme A to form coenzyme A.</text>
</comment>
<dbReference type="GO" id="GO:0015937">
    <property type="term" value="P:coenzyme A biosynthetic process"/>
    <property type="evidence" value="ECO:0007669"/>
    <property type="project" value="UniProtKB-UniRule"/>
</dbReference>
<dbReference type="AlphaFoldDB" id="A0A943UWT9"/>
<comment type="subcellular location">
    <subcellularLocation>
        <location evidence="3">Cytoplasm</location>
    </subcellularLocation>
</comment>
<organism evidence="5 6">
    <name type="scientific">Slackia piriformis</name>
    <dbReference type="NCBI Taxonomy" id="626934"/>
    <lineage>
        <taxon>Bacteria</taxon>
        <taxon>Bacillati</taxon>
        <taxon>Actinomycetota</taxon>
        <taxon>Coriobacteriia</taxon>
        <taxon>Eggerthellales</taxon>
        <taxon>Eggerthellaceae</taxon>
        <taxon>Slackia</taxon>
    </lineage>
</organism>
<dbReference type="Gene3D" id="3.40.50.300">
    <property type="entry name" value="P-loop containing nucleotide triphosphate hydrolases"/>
    <property type="match status" value="1"/>
</dbReference>
<protein>
    <recommendedName>
        <fullName evidence="3 4">Dephospho-CoA kinase</fullName>
        <ecNumber evidence="3 4">2.7.1.24</ecNumber>
    </recommendedName>
    <alternativeName>
        <fullName evidence="3">Dephosphocoenzyme A kinase</fullName>
    </alternativeName>
</protein>
<dbReference type="EMBL" id="JAGZSV010000043">
    <property type="protein sequence ID" value="MBS6940569.1"/>
    <property type="molecule type" value="Genomic_DNA"/>
</dbReference>
<dbReference type="NCBIfam" id="TIGR00152">
    <property type="entry name" value="dephospho-CoA kinase"/>
    <property type="match status" value="1"/>
</dbReference>
<dbReference type="InterPro" id="IPR001977">
    <property type="entry name" value="Depp_CoAkinase"/>
</dbReference>
<comment type="similarity">
    <text evidence="3">Belongs to the CoaE family.</text>
</comment>
<dbReference type="PANTHER" id="PTHR10695:SF46">
    <property type="entry name" value="BIFUNCTIONAL COENZYME A SYNTHASE-RELATED"/>
    <property type="match status" value="1"/>
</dbReference>
<dbReference type="PROSITE" id="PS51219">
    <property type="entry name" value="DPCK"/>
    <property type="match status" value="1"/>
</dbReference>
<keyword evidence="1 3" id="KW-0547">Nucleotide-binding</keyword>
<name>A0A943UWT9_9ACTN</name>
<accession>A0A943UWT9</accession>
<dbReference type="CDD" id="cd02022">
    <property type="entry name" value="DPCK"/>
    <property type="match status" value="1"/>
</dbReference>
<gene>
    <name evidence="3 5" type="primary">coaE</name>
    <name evidence="5" type="ORF">KH142_03630</name>
</gene>
<keyword evidence="3" id="KW-0173">Coenzyme A biosynthesis</keyword>
<dbReference type="HAMAP" id="MF_00376">
    <property type="entry name" value="Dephospho_CoA_kinase"/>
    <property type="match status" value="1"/>
</dbReference>
<dbReference type="InterPro" id="IPR027417">
    <property type="entry name" value="P-loop_NTPase"/>
</dbReference>
<dbReference type="Pfam" id="PF01121">
    <property type="entry name" value="CoaE"/>
    <property type="match status" value="1"/>
</dbReference>
<dbReference type="EC" id="2.7.1.24" evidence="3 4"/>
<comment type="pathway">
    <text evidence="3">Cofactor biosynthesis; coenzyme A biosynthesis; CoA from (R)-pantothenate: step 5/5.</text>
</comment>
<feature type="binding site" evidence="3">
    <location>
        <begin position="11"/>
        <end position="16"/>
    </location>
    <ligand>
        <name>ATP</name>
        <dbReference type="ChEBI" id="CHEBI:30616"/>
    </ligand>
</feature>
<evidence type="ECO:0000256" key="1">
    <source>
        <dbReference type="ARBA" id="ARBA00022741"/>
    </source>
</evidence>
<dbReference type="GO" id="GO:0005737">
    <property type="term" value="C:cytoplasm"/>
    <property type="evidence" value="ECO:0007669"/>
    <property type="project" value="UniProtKB-SubCell"/>
</dbReference>
<dbReference type="PANTHER" id="PTHR10695">
    <property type="entry name" value="DEPHOSPHO-COA KINASE-RELATED"/>
    <property type="match status" value="1"/>
</dbReference>
<comment type="caution">
    <text evidence="5">The sequence shown here is derived from an EMBL/GenBank/DDBJ whole genome shotgun (WGS) entry which is preliminary data.</text>
</comment>
<keyword evidence="3 5" id="KW-0418">Kinase</keyword>
<evidence type="ECO:0000313" key="5">
    <source>
        <dbReference type="EMBL" id="MBS6940569.1"/>
    </source>
</evidence>
<evidence type="ECO:0000256" key="3">
    <source>
        <dbReference type="HAMAP-Rule" id="MF_00376"/>
    </source>
</evidence>
<dbReference type="Proteomes" id="UP000727506">
    <property type="component" value="Unassembled WGS sequence"/>
</dbReference>
<keyword evidence="3 5" id="KW-0808">Transferase</keyword>
<reference evidence="5" key="1">
    <citation type="submission" date="2021-02" db="EMBL/GenBank/DDBJ databases">
        <title>Infant gut strain persistence is associated with maternal origin, phylogeny, and functional potential including surface adhesion and iron acquisition.</title>
        <authorList>
            <person name="Lou Y.C."/>
        </authorList>
    </citation>
    <scope>NUCLEOTIDE SEQUENCE</scope>
    <source>
        <strain evidence="5">L2_039_000G1_dasL2_039_000G1_concoct_11</strain>
    </source>
</reference>
<proteinExistence type="inferred from homology"/>
<evidence type="ECO:0000313" key="6">
    <source>
        <dbReference type="Proteomes" id="UP000727506"/>
    </source>
</evidence>
<sequence>MKKVVLIGGIGSGKSTVCDMFAQLGAGVVKLDDIGHEVLAFPETKAALRDAFGDGIFDDAGDIVRARLAAAAFDTAEHTRQLDAVTHPAIMGECFRRVDALGETHDAVVVEVTAGEMTRAAFSWADAVVAVAAPEAVRFERACARGDQDESDVRARMARQPSDDARASIADYVIDNGGDIDATRRAVAAVLADLLA</sequence>
<evidence type="ECO:0000256" key="4">
    <source>
        <dbReference type="NCBIfam" id="TIGR00152"/>
    </source>
</evidence>